<evidence type="ECO:0000313" key="2">
    <source>
        <dbReference type="EMBL" id="MBK1881732.1"/>
    </source>
</evidence>
<evidence type="ECO:0000313" key="3">
    <source>
        <dbReference type="Proteomes" id="UP000603141"/>
    </source>
</evidence>
<evidence type="ECO:0000259" key="1">
    <source>
        <dbReference type="Pfam" id="PF03190"/>
    </source>
</evidence>
<keyword evidence="3" id="KW-1185">Reference proteome</keyword>
<dbReference type="InterPro" id="IPR008928">
    <property type="entry name" value="6-hairpin_glycosidase_sf"/>
</dbReference>
<organism evidence="2 3">
    <name type="scientific">Luteolibacter pohnpeiensis</name>
    <dbReference type="NCBI Taxonomy" id="454153"/>
    <lineage>
        <taxon>Bacteria</taxon>
        <taxon>Pseudomonadati</taxon>
        <taxon>Verrucomicrobiota</taxon>
        <taxon>Verrucomicrobiia</taxon>
        <taxon>Verrucomicrobiales</taxon>
        <taxon>Verrucomicrobiaceae</taxon>
        <taxon>Luteolibacter</taxon>
    </lineage>
</organism>
<dbReference type="EMBL" id="JAENIJ010000005">
    <property type="protein sequence ID" value="MBK1881732.1"/>
    <property type="molecule type" value="Genomic_DNA"/>
</dbReference>
<dbReference type="Pfam" id="PF03190">
    <property type="entry name" value="Thioredox_DsbH"/>
    <property type="match status" value="1"/>
</dbReference>
<dbReference type="InterPro" id="IPR024705">
    <property type="entry name" value="Ssp411"/>
</dbReference>
<dbReference type="Proteomes" id="UP000603141">
    <property type="component" value="Unassembled WGS sequence"/>
</dbReference>
<accession>A0A934S3P2</accession>
<dbReference type="PANTHER" id="PTHR42899">
    <property type="entry name" value="SPERMATOGENESIS-ASSOCIATED PROTEIN 20"/>
    <property type="match status" value="1"/>
</dbReference>
<dbReference type="SUPFAM" id="SSF48208">
    <property type="entry name" value="Six-hairpin glycosidases"/>
    <property type="match status" value="1"/>
</dbReference>
<proteinExistence type="predicted"/>
<dbReference type="InterPro" id="IPR004879">
    <property type="entry name" value="Ssp411-like_TRX"/>
</dbReference>
<dbReference type="Gene3D" id="3.40.30.10">
    <property type="entry name" value="Glutaredoxin"/>
    <property type="match status" value="1"/>
</dbReference>
<protein>
    <submittedName>
        <fullName evidence="2">Thioredoxin domain-containing protein</fullName>
    </submittedName>
</protein>
<feature type="domain" description="Spermatogenesis-associated protein 20-like TRX" evidence="1">
    <location>
        <begin position="59"/>
        <end position="202"/>
    </location>
</feature>
<gene>
    <name evidence="2" type="ORF">JIN85_04860</name>
</gene>
<dbReference type="PROSITE" id="PS51257">
    <property type="entry name" value="PROKAR_LIPOPROTEIN"/>
    <property type="match status" value="1"/>
</dbReference>
<dbReference type="RefSeq" id="WP_200268162.1">
    <property type="nucleotide sequence ID" value="NZ_JAENIJ010000005.1"/>
</dbReference>
<dbReference type="GO" id="GO:0005975">
    <property type="term" value="P:carbohydrate metabolic process"/>
    <property type="evidence" value="ECO:0007669"/>
    <property type="project" value="InterPro"/>
</dbReference>
<sequence>MKLPFRLDSVFIKFLTCIAACSVLGACKQKQAAAKSATAVELPAELQQNLIGSLPGPVYQSQQNSPIHWQPWTEATFDLAARSNRLLMVMIAMPQQPHFQKVLEALSEDPGIVEKINQNYVPVLVDADAAREMGLVLIDFWAELHQPASMPFCVWLTKDRNPVTFLAPNGQSAQVIRDQFGQTNSVIEEMWEHDQNYVYQNSALNSEQRAERMLKRWKSIEYSGTPEEDALKSVRALVSLYDPVSRTLDDAGGLFPASAIDLFAGVSLGVGIPDSTRKPAKEALEELLKDLLPSPMFDPLDGGIFSGRQRSWMLPSFTKDCQTQAKSAIALIHAYEATGNQGALEKALAAIAFAEKYDQTPDGMFAFGMSAPSKTEDWLWTVDDVEKALPAQDAAWWIAITGMKKLGNLPSEIDVKRQFFRCNSLGMQESLAKTAKRLKVPVEELRASFEKSRKVLLDLRNARVGESVDQTPHAGAVFRMVSAYAAAFGATGDETYRKKAIELLTKAKAEFQDGPRLLAYHADAPESVNGARAFVYGIAIQAAYDVEAITNDDSWLLWADDLVSTAMELFVTDDYIKECSDRAEIMHVAVADQAMLFDDSTAGLFSLVECLADAQGRPLPPGFSKHAGRYPLSAIQNPMLYTNVTQATLIREFGPVVVQSEDAPKELQLAVERLPLRVIPRKTADSKDEVPPGSIKIVYADGGSKVATTAEAVKEAVLPSTAIP</sequence>
<name>A0A934S3P2_9BACT</name>
<dbReference type="AlphaFoldDB" id="A0A934S3P2"/>
<dbReference type="InterPro" id="IPR036249">
    <property type="entry name" value="Thioredoxin-like_sf"/>
</dbReference>
<dbReference type="PANTHER" id="PTHR42899:SF1">
    <property type="entry name" value="SPERMATOGENESIS-ASSOCIATED PROTEIN 20"/>
    <property type="match status" value="1"/>
</dbReference>
<comment type="caution">
    <text evidence="2">The sequence shown here is derived from an EMBL/GenBank/DDBJ whole genome shotgun (WGS) entry which is preliminary data.</text>
</comment>
<dbReference type="SUPFAM" id="SSF52833">
    <property type="entry name" value="Thioredoxin-like"/>
    <property type="match status" value="1"/>
</dbReference>
<reference evidence="2" key="1">
    <citation type="submission" date="2021-01" db="EMBL/GenBank/DDBJ databases">
        <title>Modified the classification status of verrucomicrobia.</title>
        <authorList>
            <person name="Feng X."/>
        </authorList>
    </citation>
    <scope>NUCLEOTIDE SEQUENCE</scope>
    <source>
        <strain evidence="2">KCTC 22041</strain>
    </source>
</reference>